<dbReference type="Gene3D" id="1.10.8.1120">
    <property type="entry name" value="Histone RNA hairpin-binding protein RNA-binding domain"/>
    <property type="match status" value="1"/>
</dbReference>
<dbReference type="AlphaFoldDB" id="A0A1B1DXG0"/>
<dbReference type="GO" id="GO:0003729">
    <property type="term" value="F:mRNA binding"/>
    <property type="evidence" value="ECO:0007669"/>
    <property type="project" value="InterPro"/>
</dbReference>
<keyword evidence="6" id="KW-1185">Reference proteome</keyword>
<comment type="similarity">
    <text evidence="1">Belongs to the SLBP family.</text>
</comment>
<evidence type="ECO:0000313" key="5">
    <source>
        <dbReference type="EMBL" id="ANQ07501.1"/>
    </source>
</evidence>
<dbReference type="GO" id="GO:0005737">
    <property type="term" value="C:cytoplasm"/>
    <property type="evidence" value="ECO:0007669"/>
    <property type="project" value="TreeGrafter"/>
</dbReference>
<dbReference type="OrthoDB" id="265795at2759"/>
<feature type="compositionally biased region" description="Basic and acidic residues" evidence="3">
    <location>
        <begin position="75"/>
        <end position="86"/>
    </location>
</feature>
<dbReference type="InterPro" id="IPR038294">
    <property type="entry name" value="SLBP_RNA_bind_sf"/>
</dbReference>
<dbReference type="GO" id="GO:0006398">
    <property type="term" value="P:mRNA 3'-end processing by stem-loop binding and cleavage"/>
    <property type="evidence" value="ECO:0007669"/>
    <property type="project" value="TreeGrafter"/>
</dbReference>
<protein>
    <recommendedName>
        <fullName evidence="4">Histone RNA hairpin-binding protein RNA-binding domain-containing protein</fullName>
    </recommendedName>
</protein>
<feature type="compositionally biased region" description="Polar residues" evidence="3">
    <location>
        <begin position="256"/>
        <end position="272"/>
    </location>
</feature>
<dbReference type="VEuPathDB" id="PlasmoDB:PCOAH_00016420"/>
<reference evidence="6" key="1">
    <citation type="submission" date="2016-06" db="EMBL/GenBank/DDBJ databases">
        <title>First high quality genome sequence of Plasmodium coatneyi using continuous long reads from single molecule, real-time sequencing.</title>
        <authorList>
            <person name="Chien J.-T."/>
            <person name="Pakala S.B."/>
            <person name="Geraldo J.A."/>
            <person name="Lapp S.A."/>
            <person name="Barnwell J.W."/>
            <person name="Kissinger J.C."/>
            <person name="Galinski M.R."/>
            <person name="Humphrey J.C."/>
        </authorList>
    </citation>
    <scope>NUCLEOTIDE SEQUENCE [LARGE SCALE GENOMIC DNA]</scope>
    <source>
        <strain evidence="6">Hackeri</strain>
    </source>
</reference>
<feature type="region of interest" description="Disordered" evidence="3">
    <location>
        <begin position="160"/>
        <end position="273"/>
    </location>
</feature>
<dbReference type="GO" id="GO:0071204">
    <property type="term" value="C:histone pre-mRNA 3'end processing complex"/>
    <property type="evidence" value="ECO:0007669"/>
    <property type="project" value="TreeGrafter"/>
</dbReference>
<organism evidence="5 6">
    <name type="scientific">Plasmodium coatneyi</name>
    <dbReference type="NCBI Taxonomy" id="208452"/>
    <lineage>
        <taxon>Eukaryota</taxon>
        <taxon>Sar</taxon>
        <taxon>Alveolata</taxon>
        <taxon>Apicomplexa</taxon>
        <taxon>Aconoidasida</taxon>
        <taxon>Haemosporida</taxon>
        <taxon>Plasmodiidae</taxon>
        <taxon>Plasmodium</taxon>
    </lineage>
</organism>
<feature type="compositionally biased region" description="Basic and acidic residues" evidence="3">
    <location>
        <begin position="197"/>
        <end position="223"/>
    </location>
</feature>
<evidence type="ECO:0000256" key="3">
    <source>
        <dbReference type="SAM" id="MobiDB-lite"/>
    </source>
</evidence>
<feature type="region of interest" description="Disordered" evidence="3">
    <location>
        <begin position="75"/>
        <end position="141"/>
    </location>
</feature>
<sequence length="546" mass="60329">MSTIRWVDLLSSESNLSHSVTANEDVAEKAKKKKFPYNQEKDLNSSFLNSYNADLDNSNVGINLKIKNMSIGEKKEKAPLGDDKTSEQMTNWRNDNGRERNLPSAAPNGEIIHTEEGQSGKNTEGLPPKDSQSVHSNGDEQTGVLGSVLVEDVTKEKNCVSEKLVSPSHGELNQEEKSIPKVDSPNEASNSNTIPEKGNKKGEHYPNEENKPTEGSSKKELLKRVSVQSESTPSPMEGAKKVSEKRPSAGKKKKNSSNISALNKGNRNNKIKNVSVDKESIKNSYFARYIVKKGGDNVKSVEGGSVLGEVSKGTPHKGKKRKDRALLCENSTASKFNCTLSHDVTVDDNNVPLNPAKKVKSRVKEKAAPTKDSTNGAVNVKAKDGTNVVPVPPGEKKMVTKGTIADFPQMAKQDNSHLGIMENMPTPPKSHLPTVSHYNHLSSDNIDMEKFKNFDANFINYLGDIQSHFSDPFVNSNSNRVNSRLKEIAVGKSTKEYKNYVKLVKYEERMDDDPSTPNAYENVTNAKFQAKYNLWRKKLHKFDSIG</sequence>
<dbReference type="Proteomes" id="UP000092716">
    <property type="component" value="Chromosome 7"/>
</dbReference>
<accession>A0A1B1DXG0</accession>
<evidence type="ECO:0000313" key="6">
    <source>
        <dbReference type="Proteomes" id="UP000092716"/>
    </source>
</evidence>
<keyword evidence="2" id="KW-0694">RNA-binding</keyword>
<proteinExistence type="inferred from homology"/>
<dbReference type="InterPro" id="IPR029344">
    <property type="entry name" value="SLBP_RNA_bind"/>
</dbReference>
<dbReference type="GeneID" id="30908368"/>
<evidence type="ECO:0000256" key="1">
    <source>
        <dbReference type="ARBA" id="ARBA00006151"/>
    </source>
</evidence>
<dbReference type="PANTHER" id="PTHR17408:SF0">
    <property type="entry name" value="HISTONE RNA HAIRPIN-BINDING PROTEIN"/>
    <property type="match status" value="1"/>
</dbReference>
<name>A0A1B1DXG0_9APIC</name>
<gene>
    <name evidence="5" type="ORF">PCOAH_00016420</name>
</gene>
<evidence type="ECO:0000259" key="4">
    <source>
        <dbReference type="Pfam" id="PF15247"/>
    </source>
</evidence>
<dbReference type="EMBL" id="CP016245">
    <property type="protein sequence ID" value="ANQ07501.1"/>
    <property type="molecule type" value="Genomic_DNA"/>
</dbReference>
<dbReference type="GO" id="GO:0051028">
    <property type="term" value="P:mRNA transport"/>
    <property type="evidence" value="ECO:0007669"/>
    <property type="project" value="TreeGrafter"/>
</dbReference>
<feature type="domain" description="Histone RNA hairpin-binding protein RNA-binding" evidence="4">
    <location>
        <begin position="478"/>
        <end position="543"/>
    </location>
</feature>
<dbReference type="RefSeq" id="XP_019914196.1">
    <property type="nucleotide sequence ID" value="XM_020058451.1"/>
</dbReference>
<feature type="compositionally biased region" description="Polar residues" evidence="3">
    <location>
        <begin position="130"/>
        <end position="140"/>
    </location>
</feature>
<dbReference type="KEGG" id="pcot:PCOAH_00016420"/>
<dbReference type="InterPro" id="IPR026502">
    <property type="entry name" value="SLBP1/SLBP2"/>
</dbReference>
<dbReference type="Pfam" id="PF15247">
    <property type="entry name" value="SLBP_RNA_bind"/>
    <property type="match status" value="1"/>
</dbReference>
<feature type="compositionally biased region" description="Basic and acidic residues" evidence="3">
    <location>
        <begin position="238"/>
        <end position="247"/>
    </location>
</feature>
<evidence type="ECO:0000256" key="2">
    <source>
        <dbReference type="ARBA" id="ARBA00022884"/>
    </source>
</evidence>
<dbReference type="GO" id="GO:0071207">
    <property type="term" value="F:histone pre-mRNA stem-loop binding"/>
    <property type="evidence" value="ECO:0007669"/>
    <property type="project" value="TreeGrafter"/>
</dbReference>
<dbReference type="PANTHER" id="PTHR17408">
    <property type="entry name" value="HISTONE RNA HAIRPIN-BINDING PROTEIN"/>
    <property type="match status" value="1"/>
</dbReference>